<reference evidence="1" key="1">
    <citation type="submission" date="2014-12" db="EMBL/GenBank/DDBJ databases">
        <title>The draft genome of the Tatumella morbirosei type strain, LMG23360T isolated from pineapple rot.</title>
        <authorList>
            <person name="Smits T.H."/>
            <person name="Palmer M."/>
            <person name="Venter S.N."/>
            <person name="Duffy B."/>
            <person name="Steenkamp E.T."/>
            <person name="Chan W.Y."/>
            <person name="Coutinho T.A."/>
            <person name="Coetzee M.P."/>
            <person name="De Maayer P."/>
        </authorList>
    </citation>
    <scope>NUCLEOTIDE SEQUENCE [LARGE SCALE GENOMIC DNA]</scope>
    <source>
        <strain evidence="1">LMG 23360</strain>
    </source>
</reference>
<protein>
    <recommendedName>
        <fullName evidence="3">DUF2498 domain-containing protein</fullName>
    </recommendedName>
</protein>
<dbReference type="RefSeq" id="WP_038020776.1">
    <property type="nucleotide sequence ID" value="NZ_JPKR02000003.1"/>
</dbReference>
<dbReference type="AlphaFoldDB" id="A0A095VEP2"/>
<organism evidence="1 2">
    <name type="scientific">Tatumella morbirosei</name>
    <dbReference type="NCBI Taxonomy" id="642227"/>
    <lineage>
        <taxon>Bacteria</taxon>
        <taxon>Pseudomonadati</taxon>
        <taxon>Pseudomonadota</taxon>
        <taxon>Gammaproteobacteria</taxon>
        <taxon>Enterobacterales</taxon>
        <taxon>Erwiniaceae</taxon>
        <taxon>Tatumella</taxon>
    </lineage>
</organism>
<dbReference type="Proteomes" id="UP000029577">
    <property type="component" value="Unassembled WGS sequence"/>
</dbReference>
<dbReference type="InterPro" id="IPR019633">
    <property type="entry name" value="DUF2498"/>
</dbReference>
<dbReference type="Pfam" id="PF10692">
    <property type="entry name" value="DUF2498"/>
    <property type="match status" value="1"/>
</dbReference>
<proteinExistence type="predicted"/>
<name>A0A095VEP2_9GAMM</name>
<evidence type="ECO:0000313" key="1">
    <source>
        <dbReference type="EMBL" id="KGD73115.1"/>
    </source>
</evidence>
<gene>
    <name evidence="1" type="ORF">HA49_13065</name>
</gene>
<comment type="caution">
    <text evidence="1">The sequence shown here is derived from an EMBL/GenBank/DDBJ whole genome shotgun (WGS) entry which is preliminary data.</text>
</comment>
<dbReference type="STRING" id="642227.HA49_13065"/>
<dbReference type="Gene3D" id="3.30.300.360">
    <property type="entry name" value="Protein of unknown function (DUF2498)"/>
    <property type="match status" value="1"/>
</dbReference>
<dbReference type="InterPro" id="IPR038191">
    <property type="entry name" value="YciN_sf"/>
</dbReference>
<dbReference type="EMBL" id="JPKR02000003">
    <property type="protein sequence ID" value="KGD73115.1"/>
    <property type="molecule type" value="Genomic_DNA"/>
</dbReference>
<accession>A0A095VEP2</accession>
<evidence type="ECO:0008006" key="3">
    <source>
        <dbReference type="Google" id="ProtNLM"/>
    </source>
</evidence>
<sequence length="83" mass="9321">MTTSPEALDATSLITLANQKLQQHQDYFSGMQISAVRQQGSLLIFSGPWFADSHGMPTRQSTLAFNMFKFLTVELSSQYCLKE</sequence>
<dbReference type="eggNOG" id="ENOG5032SBA">
    <property type="taxonomic scope" value="Bacteria"/>
</dbReference>
<evidence type="ECO:0000313" key="2">
    <source>
        <dbReference type="Proteomes" id="UP000029577"/>
    </source>
</evidence>
<keyword evidence="2" id="KW-1185">Reference proteome</keyword>